<organism evidence="2 3">
    <name type="scientific">Methylobacterium adhaesivum</name>
    <dbReference type="NCBI Taxonomy" id="333297"/>
    <lineage>
        <taxon>Bacteria</taxon>
        <taxon>Pseudomonadati</taxon>
        <taxon>Pseudomonadota</taxon>
        <taxon>Alphaproteobacteria</taxon>
        <taxon>Hyphomicrobiales</taxon>
        <taxon>Methylobacteriaceae</taxon>
        <taxon>Methylobacterium</taxon>
    </lineage>
</organism>
<comment type="caution">
    <text evidence="2">The sequence shown here is derived from an EMBL/GenBank/DDBJ whole genome shotgun (WGS) entry which is preliminary data.</text>
</comment>
<dbReference type="Proteomes" id="UP001224644">
    <property type="component" value="Unassembled WGS sequence"/>
</dbReference>
<evidence type="ECO:0000256" key="1">
    <source>
        <dbReference type="SAM" id="Phobius"/>
    </source>
</evidence>
<name>A0ABT8BJU7_9HYPH</name>
<reference evidence="3" key="1">
    <citation type="journal article" date="2019" name="Int. J. Syst. Evol. Microbiol.">
        <title>The Global Catalogue of Microorganisms (GCM) 10K type strain sequencing project: providing services to taxonomists for standard genome sequencing and annotation.</title>
        <authorList>
            <consortium name="The Broad Institute Genomics Platform"/>
            <consortium name="The Broad Institute Genome Sequencing Center for Infectious Disease"/>
            <person name="Wu L."/>
            <person name="Ma J."/>
        </authorList>
    </citation>
    <scope>NUCLEOTIDE SEQUENCE [LARGE SCALE GENOMIC DNA]</scope>
    <source>
        <strain evidence="3">CECT 7069</strain>
    </source>
</reference>
<evidence type="ECO:0000313" key="3">
    <source>
        <dbReference type="Proteomes" id="UP001224644"/>
    </source>
</evidence>
<accession>A0ABT8BJU7</accession>
<dbReference type="RefSeq" id="WP_283207192.1">
    <property type="nucleotide sequence ID" value="NZ_BPQD01000016.1"/>
</dbReference>
<evidence type="ECO:0000313" key="2">
    <source>
        <dbReference type="EMBL" id="MDN3592093.1"/>
    </source>
</evidence>
<keyword evidence="1" id="KW-1133">Transmembrane helix</keyword>
<protein>
    <submittedName>
        <fullName evidence="2">Uncharacterized protein</fullName>
    </submittedName>
</protein>
<keyword evidence="1" id="KW-0472">Membrane</keyword>
<keyword evidence="3" id="KW-1185">Reference proteome</keyword>
<dbReference type="EMBL" id="JAUFPX010000015">
    <property type="protein sequence ID" value="MDN3592093.1"/>
    <property type="molecule type" value="Genomic_DNA"/>
</dbReference>
<feature type="transmembrane region" description="Helical" evidence="1">
    <location>
        <begin position="12"/>
        <end position="38"/>
    </location>
</feature>
<proteinExistence type="predicted"/>
<gene>
    <name evidence="2" type="ORF">QWZ12_15960</name>
</gene>
<keyword evidence="1" id="KW-0812">Transmembrane</keyword>
<sequence>MAVDVEKLIRALAVMLVVFVLAALGFVAVAALALFHMLGAVP</sequence>